<feature type="region of interest" description="Disordered" evidence="1">
    <location>
        <begin position="127"/>
        <end position="151"/>
    </location>
</feature>
<dbReference type="EMBL" id="AWGJ01000014">
    <property type="protein sequence ID" value="ODN72811.1"/>
    <property type="molecule type" value="Genomic_DNA"/>
</dbReference>
<organism evidence="2 3">
    <name type="scientific">Cryptococcus amylolentus CBS 6039</name>
    <dbReference type="NCBI Taxonomy" id="1295533"/>
    <lineage>
        <taxon>Eukaryota</taxon>
        <taxon>Fungi</taxon>
        <taxon>Dikarya</taxon>
        <taxon>Basidiomycota</taxon>
        <taxon>Agaricomycotina</taxon>
        <taxon>Tremellomycetes</taxon>
        <taxon>Tremellales</taxon>
        <taxon>Cryptococcaceae</taxon>
        <taxon>Cryptococcus</taxon>
    </lineage>
</organism>
<dbReference type="GeneID" id="30159554"/>
<dbReference type="RefSeq" id="XP_018988752.1">
    <property type="nucleotide sequence ID" value="XM_019143089.1"/>
</dbReference>
<name>A0A1E3HBJ2_9TREE</name>
<protein>
    <submittedName>
        <fullName evidence="2">Uncharacterized protein</fullName>
    </submittedName>
</protein>
<keyword evidence="3" id="KW-1185">Reference proteome</keyword>
<gene>
    <name evidence="2" type="ORF">L202_08245</name>
</gene>
<evidence type="ECO:0000313" key="2">
    <source>
        <dbReference type="EMBL" id="ODN72811.1"/>
    </source>
</evidence>
<sequence length="151" mass="17076">MFPLLLSGRYNSLSKSCLSAHLLIISGIMSSPSTPTTSRLDHALPIHPPTTGISTPENMANRYLKVTQECRRMDILAQKTFDVFNMLCKGTFDAEKYWEDRELEKMKYLEKALGRYDDASTVSHERHCTLGSPTSSHSEDETCHGEKTPFF</sequence>
<evidence type="ECO:0000256" key="1">
    <source>
        <dbReference type="SAM" id="MobiDB-lite"/>
    </source>
</evidence>
<comment type="caution">
    <text evidence="2">The sequence shown here is derived from an EMBL/GenBank/DDBJ whole genome shotgun (WGS) entry which is preliminary data.</text>
</comment>
<dbReference type="AlphaFoldDB" id="A0A1E3HBJ2"/>
<evidence type="ECO:0000313" key="3">
    <source>
        <dbReference type="Proteomes" id="UP000094065"/>
    </source>
</evidence>
<feature type="compositionally biased region" description="Basic and acidic residues" evidence="1">
    <location>
        <begin position="137"/>
        <end position="151"/>
    </location>
</feature>
<dbReference type="OrthoDB" id="10300953at2759"/>
<reference evidence="2 3" key="1">
    <citation type="submission" date="2016-06" db="EMBL/GenBank/DDBJ databases">
        <title>Evolution of pathogenesis and genome organization in the Tremellales.</title>
        <authorList>
            <person name="Cuomo C."/>
            <person name="Litvintseva A."/>
            <person name="Heitman J."/>
            <person name="Chen Y."/>
            <person name="Sun S."/>
            <person name="Springer D."/>
            <person name="Dromer F."/>
            <person name="Young S."/>
            <person name="Zeng Q."/>
            <person name="Chapman S."/>
            <person name="Gujja S."/>
            <person name="Saif S."/>
            <person name="Birren B."/>
        </authorList>
    </citation>
    <scope>NUCLEOTIDE SEQUENCE [LARGE SCALE GENOMIC DNA]</scope>
    <source>
        <strain evidence="2 3">CBS 6039</strain>
    </source>
</reference>
<proteinExistence type="predicted"/>
<accession>A0A1E3HBJ2</accession>
<dbReference type="Proteomes" id="UP000094065">
    <property type="component" value="Unassembled WGS sequence"/>
</dbReference>